<evidence type="ECO:0000313" key="1">
    <source>
        <dbReference type="EMBL" id="BDZ44366.1"/>
    </source>
</evidence>
<dbReference type="EMBL" id="AP027731">
    <property type="protein sequence ID" value="BDZ44366.1"/>
    <property type="molecule type" value="Genomic_DNA"/>
</dbReference>
<organism evidence="1 2">
    <name type="scientific">Naasia aerilata</name>
    <dbReference type="NCBI Taxonomy" id="1162966"/>
    <lineage>
        <taxon>Bacteria</taxon>
        <taxon>Bacillati</taxon>
        <taxon>Actinomycetota</taxon>
        <taxon>Actinomycetes</taxon>
        <taxon>Micrococcales</taxon>
        <taxon>Microbacteriaceae</taxon>
        <taxon>Naasia</taxon>
    </lineage>
</organism>
<proteinExistence type="predicted"/>
<reference evidence="2" key="1">
    <citation type="journal article" date="2019" name="Int. J. Syst. Evol. Microbiol.">
        <title>The Global Catalogue of Microorganisms (GCM) 10K type strain sequencing project: providing services to taxonomists for standard genome sequencing and annotation.</title>
        <authorList>
            <consortium name="The Broad Institute Genomics Platform"/>
            <consortium name="The Broad Institute Genome Sequencing Center for Infectious Disease"/>
            <person name="Wu L."/>
            <person name="Ma J."/>
        </authorList>
    </citation>
    <scope>NUCLEOTIDE SEQUENCE [LARGE SCALE GENOMIC DNA]</scope>
    <source>
        <strain evidence="2">NBRC 108725</strain>
    </source>
</reference>
<dbReference type="Proteomes" id="UP001321498">
    <property type="component" value="Chromosome"/>
</dbReference>
<accession>A0ABM8G863</accession>
<gene>
    <name evidence="1" type="ORF">GCM10025866_02750</name>
</gene>
<dbReference type="Gene3D" id="3.30.450.380">
    <property type="match status" value="1"/>
</dbReference>
<evidence type="ECO:0000313" key="2">
    <source>
        <dbReference type="Proteomes" id="UP001321498"/>
    </source>
</evidence>
<protein>
    <recommendedName>
        <fullName evidence="3">Bacterial type II secretion system protein E domain-containing protein</fullName>
    </recommendedName>
</protein>
<keyword evidence="2" id="KW-1185">Reference proteome</keyword>
<name>A0ABM8G863_9MICO</name>
<evidence type="ECO:0008006" key="3">
    <source>
        <dbReference type="Google" id="ProtNLM"/>
    </source>
</evidence>
<sequence length="171" mass="18195">MIQSGRVPLWTTAAARPGNADTGRVASTVGTITERVRARVRRDGVDLSADRAAAVRYVRDEVQRYSEHALGGGEPLLGDEEATESAVLASLTGFGPLQPLLDDEGVEEIWINSPTRVFAARDGVAELTPVLLEEGRCATWSSGCCSPPAVGSTCLRPSWTRPCQTGLGSTW</sequence>